<dbReference type="PANTHER" id="PTHR22901:SF0">
    <property type="entry name" value="SIALATE O-ACETYLESTERASE"/>
    <property type="match status" value="1"/>
</dbReference>
<gene>
    <name evidence="4" type="ORF">SAMN05216297_109216</name>
</gene>
<reference evidence="5" key="1">
    <citation type="submission" date="2016-10" db="EMBL/GenBank/DDBJ databases">
        <authorList>
            <person name="Varghese N."/>
            <person name="Submissions S."/>
        </authorList>
    </citation>
    <scope>NUCLEOTIDE SEQUENCE [LARGE SCALE GENOMIC DNA]</scope>
    <source>
        <strain evidence="5">CGMCC 1.10370</strain>
    </source>
</reference>
<dbReference type="InterPro" id="IPR008979">
    <property type="entry name" value="Galactose-bd-like_sf"/>
</dbReference>
<dbReference type="OrthoDB" id="9816001at2"/>
<sequence length="649" mass="72310">MKKKLITLLFALSLCANANVKMPLLFSDGMVLQRNKPISVWGWADSGEKIEVAFNKQIQRTKAGKNGKWLLYLKPEKAGGPFKMTIKGKNSITIENVLVGEVWICSGQSNMEWTVGQAQNADYEISQADNPLIRQFLVDKDLNSTPKEELKAGSWKESSKKNTGAFTAVGYFFAKKVYNESKIPVGIINASWGGTCSETWTSREAFEKSPEFSSMTADLPKGTMDSFLKNKLDALTAKIEALQKSKITSNSESQYKTASFDDSAWPEIHAPQLWNQQLGSLDGTVWMRKSFMISKEDASKEALLELGKIDDEDLSYVNGIEVGKNTQWDKKRIYKIPAGTLEEGINTVAVRVTDYSGGGGIFGDEADLKLTVGSTIVPLAGKWKFQVTEIKTDLSPNSYPSLLYNAMINPLVPYSFQGVLWYQGEANATRAEQYKKAFPLLINDWRTKWNQGDFPFFFVQLSSFNEFGGNSGVGSYWAELREAQVFTLNNVANTGMCVTADIGDPKDIHPKNKQDVGYRLAAIALNKVYGKGNVFSGPAYKSMETKADQALLTFDNAESGLTVHDKYQYVKGFEIAGSDHIFHYAKAQIKGSQLLVWSDQVQNPQAVRYGWADDASDCNLYNAENFPAVPFRTDDWNTISRGIKYSFEK</sequence>
<evidence type="ECO:0000313" key="4">
    <source>
        <dbReference type="EMBL" id="SFD59363.1"/>
    </source>
</evidence>
<dbReference type="InterPro" id="IPR039329">
    <property type="entry name" value="SIAE"/>
</dbReference>
<dbReference type="RefSeq" id="WP_091495791.1">
    <property type="nucleotide sequence ID" value="NZ_FOMH01000009.1"/>
</dbReference>
<protein>
    <submittedName>
        <fullName evidence="4">Sialate O-acetylesterase</fullName>
    </submittedName>
</protein>
<dbReference type="InterPro" id="IPR005181">
    <property type="entry name" value="SASA"/>
</dbReference>
<feature type="domain" description="Sialate O-acetylesterase" evidence="3">
    <location>
        <begin position="101"/>
        <end position="203"/>
    </location>
</feature>
<dbReference type="STRING" id="739143.SAMN05216297_109216"/>
<feature type="chain" id="PRO_5011715807" evidence="2">
    <location>
        <begin position="19"/>
        <end position="649"/>
    </location>
</feature>
<evidence type="ECO:0000259" key="3">
    <source>
        <dbReference type="Pfam" id="PF03629"/>
    </source>
</evidence>
<feature type="signal peptide" evidence="2">
    <location>
        <begin position="1"/>
        <end position="18"/>
    </location>
</feature>
<dbReference type="Gene3D" id="3.40.50.1110">
    <property type="entry name" value="SGNH hydrolase"/>
    <property type="match status" value="2"/>
</dbReference>
<dbReference type="EMBL" id="FOMH01000009">
    <property type="protein sequence ID" value="SFD59363.1"/>
    <property type="molecule type" value="Genomic_DNA"/>
</dbReference>
<proteinExistence type="predicted"/>
<dbReference type="SUPFAM" id="SSF49785">
    <property type="entry name" value="Galactose-binding domain-like"/>
    <property type="match status" value="1"/>
</dbReference>
<evidence type="ECO:0000256" key="2">
    <source>
        <dbReference type="SAM" id="SignalP"/>
    </source>
</evidence>
<evidence type="ECO:0000313" key="5">
    <source>
        <dbReference type="Proteomes" id="UP000199672"/>
    </source>
</evidence>
<evidence type="ECO:0000256" key="1">
    <source>
        <dbReference type="ARBA" id="ARBA00022801"/>
    </source>
</evidence>
<dbReference type="AlphaFoldDB" id="A0A1I1TSC4"/>
<dbReference type="SUPFAM" id="SSF52266">
    <property type="entry name" value="SGNH hydrolase"/>
    <property type="match status" value="1"/>
</dbReference>
<dbReference type="PANTHER" id="PTHR22901">
    <property type="entry name" value="SIALATE O-ACETYLESTERASE"/>
    <property type="match status" value="1"/>
</dbReference>
<keyword evidence="1" id="KW-0378">Hydrolase</keyword>
<dbReference type="InterPro" id="IPR036514">
    <property type="entry name" value="SGNH_hydro_sf"/>
</dbReference>
<dbReference type="Proteomes" id="UP000199672">
    <property type="component" value="Unassembled WGS sequence"/>
</dbReference>
<dbReference type="GO" id="GO:0001681">
    <property type="term" value="F:sialate O-acetylesterase activity"/>
    <property type="evidence" value="ECO:0007669"/>
    <property type="project" value="InterPro"/>
</dbReference>
<dbReference type="Pfam" id="PF03629">
    <property type="entry name" value="SASA"/>
    <property type="match status" value="2"/>
</dbReference>
<accession>A0A1I1TSC4</accession>
<name>A0A1I1TSC4_9FLAO</name>
<dbReference type="GO" id="GO:0005975">
    <property type="term" value="P:carbohydrate metabolic process"/>
    <property type="evidence" value="ECO:0007669"/>
    <property type="project" value="TreeGrafter"/>
</dbReference>
<keyword evidence="2" id="KW-0732">Signal</keyword>
<keyword evidence="5" id="KW-1185">Reference proteome</keyword>
<organism evidence="4 5">
    <name type="scientific">Flavobacterium phragmitis</name>
    <dbReference type="NCBI Taxonomy" id="739143"/>
    <lineage>
        <taxon>Bacteria</taxon>
        <taxon>Pseudomonadati</taxon>
        <taxon>Bacteroidota</taxon>
        <taxon>Flavobacteriia</taxon>
        <taxon>Flavobacteriales</taxon>
        <taxon>Flavobacteriaceae</taxon>
        <taxon>Flavobacterium</taxon>
    </lineage>
</organism>
<feature type="domain" description="Sialate O-acetylesterase" evidence="3">
    <location>
        <begin position="403"/>
        <end position="521"/>
    </location>
</feature>